<gene>
    <name evidence="1" type="ORF">PHMEG_00032671</name>
</gene>
<dbReference type="AlphaFoldDB" id="A0A225UUV5"/>
<dbReference type="Gene3D" id="3.10.10.10">
    <property type="entry name" value="HIV Type 1 Reverse Transcriptase, subunit A, domain 1"/>
    <property type="match status" value="1"/>
</dbReference>
<evidence type="ECO:0000313" key="1">
    <source>
        <dbReference type="EMBL" id="OWY96934.1"/>
    </source>
</evidence>
<name>A0A225UUV5_9STRA</name>
<dbReference type="SUPFAM" id="SSF56672">
    <property type="entry name" value="DNA/RNA polymerases"/>
    <property type="match status" value="1"/>
</dbReference>
<dbReference type="GO" id="GO:0016787">
    <property type="term" value="F:hydrolase activity"/>
    <property type="evidence" value="ECO:0007669"/>
    <property type="project" value="UniProtKB-KW"/>
</dbReference>
<evidence type="ECO:0000313" key="2">
    <source>
        <dbReference type="Proteomes" id="UP000198211"/>
    </source>
</evidence>
<dbReference type="EMBL" id="NBNE01011044">
    <property type="protein sequence ID" value="OWY96934.1"/>
    <property type="molecule type" value="Genomic_DNA"/>
</dbReference>
<accession>A0A225UUV5</accession>
<reference evidence="2" key="1">
    <citation type="submission" date="2017-03" db="EMBL/GenBank/DDBJ databases">
        <title>Phytopthora megakarya and P. palmivora, two closely related causual agents of cacao black pod achieved similar genome size and gene model numbers by different mechanisms.</title>
        <authorList>
            <person name="Ali S."/>
            <person name="Shao J."/>
            <person name="Larry D.J."/>
            <person name="Kronmiller B."/>
            <person name="Shen D."/>
            <person name="Strem M.D."/>
            <person name="Melnick R.L."/>
            <person name="Guiltinan M.J."/>
            <person name="Tyler B.M."/>
            <person name="Meinhardt L.W."/>
            <person name="Bailey B.A."/>
        </authorList>
    </citation>
    <scope>NUCLEOTIDE SEQUENCE [LARGE SCALE GENOMIC DNA]</scope>
    <source>
        <strain evidence="2">zdho120</strain>
    </source>
</reference>
<dbReference type="Proteomes" id="UP000198211">
    <property type="component" value="Unassembled WGS sequence"/>
</dbReference>
<dbReference type="InterPro" id="IPR043502">
    <property type="entry name" value="DNA/RNA_pol_sf"/>
</dbReference>
<sequence length="66" mass="7502">MLVRIAANPEKSEFLTNFNAELVKLGWANENKASRWACAALPVRKPNSSEYRQTNDYRPVVLGIHD</sequence>
<organism evidence="1 2">
    <name type="scientific">Phytophthora megakarya</name>
    <dbReference type="NCBI Taxonomy" id="4795"/>
    <lineage>
        <taxon>Eukaryota</taxon>
        <taxon>Sar</taxon>
        <taxon>Stramenopiles</taxon>
        <taxon>Oomycota</taxon>
        <taxon>Peronosporomycetes</taxon>
        <taxon>Peronosporales</taxon>
        <taxon>Peronosporaceae</taxon>
        <taxon>Phytophthora</taxon>
    </lineage>
</organism>
<protein>
    <submittedName>
        <fullName evidence="1">Glycoside hydrolase</fullName>
    </submittedName>
</protein>
<proteinExistence type="predicted"/>
<keyword evidence="2" id="KW-1185">Reference proteome</keyword>
<comment type="caution">
    <text evidence="1">The sequence shown here is derived from an EMBL/GenBank/DDBJ whole genome shotgun (WGS) entry which is preliminary data.</text>
</comment>
<keyword evidence="1" id="KW-0378">Hydrolase</keyword>